<dbReference type="InterPro" id="IPR059026">
    <property type="entry name" value="LpqB_N"/>
</dbReference>
<proteinExistence type="predicted"/>
<name>A0A2S3ZZC9_ARTGL</name>
<keyword evidence="1" id="KW-0732">Signal</keyword>
<organism evidence="3 4">
    <name type="scientific">Arthrobacter glacialis</name>
    <dbReference type="NCBI Taxonomy" id="1664"/>
    <lineage>
        <taxon>Bacteria</taxon>
        <taxon>Bacillati</taxon>
        <taxon>Actinomycetota</taxon>
        <taxon>Actinomycetes</taxon>
        <taxon>Micrococcales</taxon>
        <taxon>Micrococcaceae</taxon>
        <taxon>Arthrobacter</taxon>
    </lineage>
</organism>
<feature type="signal peptide" evidence="1">
    <location>
        <begin position="1"/>
        <end position="19"/>
    </location>
</feature>
<protein>
    <recommendedName>
        <fullName evidence="2">GerMN domain-containing protein</fullName>
    </recommendedName>
</protein>
<evidence type="ECO:0000259" key="2">
    <source>
        <dbReference type="SMART" id="SM00909"/>
    </source>
</evidence>
<dbReference type="Pfam" id="PF10646">
    <property type="entry name" value="Germane"/>
    <property type="match status" value="1"/>
</dbReference>
<dbReference type="Proteomes" id="UP000237061">
    <property type="component" value="Unassembled WGS sequence"/>
</dbReference>
<accession>A0A2S3ZZC9</accession>
<comment type="caution">
    <text evidence="3">The sequence shown here is derived from an EMBL/GenBank/DDBJ whole genome shotgun (WGS) entry which is preliminary data.</text>
</comment>
<dbReference type="InterPro" id="IPR019606">
    <property type="entry name" value="GerMN"/>
</dbReference>
<dbReference type="AlphaFoldDB" id="A0A2S3ZZC9"/>
<reference evidence="3 4" key="1">
    <citation type="submission" date="2018-01" db="EMBL/GenBank/DDBJ databases">
        <title>Arthrobacter sp. nov., from glaciers in China.</title>
        <authorList>
            <person name="Liu Q."/>
            <person name="Xin Y.-H."/>
        </authorList>
    </citation>
    <scope>NUCLEOTIDE SEQUENCE [LARGE SCALE GENOMIC DNA]</scope>
    <source>
        <strain evidence="3 4">HLT2-12-2</strain>
    </source>
</reference>
<dbReference type="InterPro" id="IPR018910">
    <property type="entry name" value="LpqB_C"/>
</dbReference>
<evidence type="ECO:0000256" key="1">
    <source>
        <dbReference type="SAM" id="SignalP"/>
    </source>
</evidence>
<dbReference type="Pfam" id="PF25976">
    <property type="entry name" value="LpqB_N"/>
    <property type="match status" value="1"/>
</dbReference>
<dbReference type="SMART" id="SM00909">
    <property type="entry name" value="Germane"/>
    <property type="match status" value="1"/>
</dbReference>
<keyword evidence="4" id="KW-1185">Reference proteome</keyword>
<sequence length="564" mass="59244">MTVWAMAVVVLLLAVAGCATIPTDGPVGKSDPLSPRDNSVNIDFQQFGPVDGAAQESIIRGFIESGTGISDDFQVARQYLTPGLAQSWAPDKRTVIYKDTFSAKPGTEKDSFVLTLDVLSTVDADGVRTPAAEGATTSVEVKMVLVAGQWRISETPDGLLLTEATFQTLFSPVSLYFYDPTFTYGVPDVRWLASRTSRTATAIVRTMLNGPAPYLQGAVVSAFPSGIALERDSVPVNNGVAKVGLTAQPLLETSVAQRQQMHTQLLMTFQKSLNTITELQLLADDREVDMGGADQAVLPMIIDRPVSATQIALAKNELVTYDGTKIAPIANMPSVAGLLPSAPAMSYSGNNFAFLSGAGNQIYSVSPGKQPTVAVAGNSLTAPSFAPNGWVWTAAGDGSGEVVAINPDDGGTMGKPVILTVPWLVGQTVTTLRISRDGARALVISQANGVSTVNITGIFKSGDVPKELTDPIAIAHSGTATLGVWAGESTLAVMAPSAADLVTVEFLDLVRSPLQLDPLKGVQWLSAGSGVRNVHAQTATEIFSNVGNHWEVAAKELRQASFSG</sequence>
<dbReference type="Pfam" id="PF10647">
    <property type="entry name" value="Gmad1"/>
    <property type="match status" value="1"/>
</dbReference>
<evidence type="ECO:0000313" key="4">
    <source>
        <dbReference type="Proteomes" id="UP000237061"/>
    </source>
</evidence>
<dbReference type="SUPFAM" id="SSF50969">
    <property type="entry name" value="YVTN repeat-like/Quinoprotein amine dehydrogenase"/>
    <property type="match status" value="1"/>
</dbReference>
<feature type="domain" description="GerMN" evidence="2">
    <location>
        <begin position="200"/>
        <end position="292"/>
    </location>
</feature>
<dbReference type="InterPro" id="IPR011044">
    <property type="entry name" value="Quino_amine_DH_bsu"/>
</dbReference>
<feature type="chain" id="PRO_5039076375" description="GerMN domain-containing protein" evidence="1">
    <location>
        <begin position="20"/>
        <end position="564"/>
    </location>
</feature>
<dbReference type="EMBL" id="PPXC01000003">
    <property type="protein sequence ID" value="POH74635.1"/>
    <property type="molecule type" value="Genomic_DNA"/>
</dbReference>
<gene>
    <name evidence="3" type="ORF">CVS27_05310</name>
</gene>
<evidence type="ECO:0000313" key="3">
    <source>
        <dbReference type="EMBL" id="POH74635.1"/>
    </source>
</evidence>